<keyword evidence="4" id="KW-0288">FMN</keyword>
<dbReference type="Proteomes" id="UP000018914">
    <property type="component" value="Chromosome"/>
</dbReference>
<keyword evidence="3" id="KW-0285">Flavoprotein</keyword>
<evidence type="ECO:0000313" key="9">
    <source>
        <dbReference type="Proteomes" id="UP000018914"/>
    </source>
</evidence>
<dbReference type="KEGG" id="trd:THERU_05355"/>
<dbReference type="eggNOG" id="COG4659">
    <property type="taxonomic scope" value="Bacteria"/>
</dbReference>
<evidence type="ECO:0000256" key="2">
    <source>
        <dbReference type="ARBA" id="ARBA00022553"/>
    </source>
</evidence>
<feature type="signal peptide" evidence="6">
    <location>
        <begin position="1"/>
        <end position="24"/>
    </location>
</feature>
<feature type="chain" id="PRO_5004786846" evidence="6">
    <location>
        <begin position="25"/>
        <end position="182"/>
    </location>
</feature>
<dbReference type="GO" id="GO:0010181">
    <property type="term" value="F:FMN binding"/>
    <property type="evidence" value="ECO:0007669"/>
    <property type="project" value="InterPro"/>
</dbReference>
<dbReference type="GO" id="GO:0022900">
    <property type="term" value="P:electron transport chain"/>
    <property type="evidence" value="ECO:0007669"/>
    <property type="project" value="InterPro"/>
</dbReference>
<feature type="domain" description="FMN-binding" evidence="7">
    <location>
        <begin position="100"/>
        <end position="171"/>
    </location>
</feature>
<dbReference type="EMBL" id="CP007028">
    <property type="protein sequence ID" value="AHE96174.1"/>
    <property type="molecule type" value="Genomic_DNA"/>
</dbReference>
<dbReference type="InterPro" id="IPR007329">
    <property type="entry name" value="FMN-bd"/>
</dbReference>
<protein>
    <submittedName>
        <fullName evidence="8">FMN-binding protein</fullName>
    </submittedName>
</protein>
<keyword evidence="6" id="KW-0732">Signal</keyword>
<dbReference type="PATRIC" id="fig|75906.3.peg.1048"/>
<keyword evidence="5" id="KW-0249">Electron transport</keyword>
<evidence type="ECO:0000259" key="7">
    <source>
        <dbReference type="Pfam" id="PF04205"/>
    </source>
</evidence>
<organism evidence="9">
    <name type="scientific">Thermocrinis ruber</name>
    <dbReference type="NCBI Taxonomy" id="75906"/>
    <lineage>
        <taxon>Bacteria</taxon>
        <taxon>Pseudomonadati</taxon>
        <taxon>Aquificota</taxon>
        <taxon>Aquificia</taxon>
        <taxon>Aquificales</taxon>
        <taxon>Aquificaceae</taxon>
        <taxon>Thermocrinis</taxon>
    </lineage>
</organism>
<dbReference type="STRING" id="75906.THERU_05355"/>
<dbReference type="GO" id="GO:0009055">
    <property type="term" value="F:electron transfer activity"/>
    <property type="evidence" value="ECO:0007669"/>
    <property type="project" value="InterPro"/>
</dbReference>
<dbReference type="Pfam" id="PF04205">
    <property type="entry name" value="FMN_bind"/>
    <property type="match status" value="1"/>
</dbReference>
<evidence type="ECO:0000313" key="8">
    <source>
        <dbReference type="EMBL" id="AHE96174.1"/>
    </source>
</evidence>
<keyword evidence="1" id="KW-0813">Transport</keyword>
<dbReference type="PANTHER" id="PTHR36118">
    <property type="entry name" value="ION-TRANSLOCATING OXIDOREDUCTASE COMPLEX SUBUNIT G"/>
    <property type="match status" value="1"/>
</dbReference>
<keyword evidence="9" id="KW-1185">Reference proteome</keyword>
<accession>W0DCA9</accession>
<dbReference type="OrthoDB" id="9811133at2"/>
<gene>
    <name evidence="8" type="ORF">THERU_05355</name>
</gene>
<dbReference type="HOGENOM" id="CLU_124283_0_0_0"/>
<dbReference type="GO" id="GO:0005886">
    <property type="term" value="C:plasma membrane"/>
    <property type="evidence" value="ECO:0007669"/>
    <property type="project" value="InterPro"/>
</dbReference>
<name>W0DCA9_9AQUI</name>
<sequence length="182" mass="20725">MEKMAKNFCRLLLVLLLLPFFTQAKQFKTPGKALAEIYPNAQIEVKNIVLSKEQQEEVQKLSGVKLDTRLVSWYLVKRGGEVIAYAYVDTHVVRTKPEVVLYTITPEGKLDVVEVLAFQEPLEYMPDEDWLKVFKGKELAPGTLRHRRDIPNITGATITARAITDNARKVLAIWQVLFGGKR</sequence>
<evidence type="ECO:0000256" key="5">
    <source>
        <dbReference type="ARBA" id="ARBA00022982"/>
    </source>
</evidence>
<dbReference type="InterPro" id="IPR010209">
    <property type="entry name" value="Ion_transpt_RnfG/RsxG"/>
</dbReference>
<reference evidence="8 9" key="1">
    <citation type="submission" date="2013-12" db="EMBL/GenBank/DDBJ databases">
        <authorList>
            <consortium name="DOE Joint Genome Institute"/>
            <person name="Eisen J."/>
            <person name="Huntemann M."/>
            <person name="Han J."/>
            <person name="Chen A."/>
            <person name="Kyrpides N."/>
            <person name="Mavromatis K."/>
            <person name="Markowitz V."/>
            <person name="Palaniappan K."/>
            <person name="Ivanova N."/>
            <person name="Schaumberg A."/>
            <person name="Pati A."/>
            <person name="Liolios K."/>
            <person name="Nordberg H.P."/>
            <person name="Cantor M.N."/>
            <person name="Hua S.X."/>
            <person name="Woyke T."/>
        </authorList>
    </citation>
    <scope>NUCLEOTIDE SEQUENCE [LARGE SCALE GENOMIC DNA]</scope>
    <source>
        <strain evidence="8 9">DSM 23557</strain>
    </source>
</reference>
<dbReference type="AlphaFoldDB" id="W0DCA9"/>
<keyword evidence="2" id="KW-0597">Phosphoprotein</keyword>
<evidence type="ECO:0000256" key="6">
    <source>
        <dbReference type="SAM" id="SignalP"/>
    </source>
</evidence>
<dbReference type="PANTHER" id="PTHR36118:SF1">
    <property type="entry name" value="ION-TRANSLOCATING OXIDOREDUCTASE COMPLEX SUBUNIT G"/>
    <property type="match status" value="1"/>
</dbReference>
<evidence type="ECO:0000256" key="4">
    <source>
        <dbReference type="ARBA" id="ARBA00022643"/>
    </source>
</evidence>
<evidence type="ECO:0000256" key="3">
    <source>
        <dbReference type="ARBA" id="ARBA00022630"/>
    </source>
</evidence>
<proteinExistence type="predicted"/>
<evidence type="ECO:0000256" key="1">
    <source>
        <dbReference type="ARBA" id="ARBA00022448"/>
    </source>
</evidence>